<accession>A0AC34QT92</accession>
<protein>
    <submittedName>
        <fullName evidence="2">PDZ domain-containing protein</fullName>
    </submittedName>
</protein>
<dbReference type="Proteomes" id="UP000887576">
    <property type="component" value="Unplaced"/>
</dbReference>
<reference evidence="2" key="1">
    <citation type="submission" date="2022-11" db="UniProtKB">
        <authorList>
            <consortium name="WormBaseParasite"/>
        </authorList>
    </citation>
    <scope>IDENTIFICATION</scope>
</reference>
<dbReference type="WBParaSite" id="JU765_v2.g19095.t1">
    <property type="protein sequence ID" value="JU765_v2.g19095.t1"/>
    <property type="gene ID" value="JU765_v2.g19095"/>
</dbReference>
<evidence type="ECO:0000313" key="2">
    <source>
        <dbReference type="WBParaSite" id="JU765_v2.g19095.t1"/>
    </source>
</evidence>
<organism evidence="1 2">
    <name type="scientific">Panagrolaimus sp. JU765</name>
    <dbReference type="NCBI Taxonomy" id="591449"/>
    <lineage>
        <taxon>Eukaryota</taxon>
        <taxon>Metazoa</taxon>
        <taxon>Ecdysozoa</taxon>
        <taxon>Nematoda</taxon>
        <taxon>Chromadorea</taxon>
        <taxon>Rhabditida</taxon>
        <taxon>Tylenchina</taxon>
        <taxon>Panagrolaimomorpha</taxon>
        <taxon>Panagrolaimoidea</taxon>
        <taxon>Panagrolaimidae</taxon>
        <taxon>Panagrolaimus</taxon>
    </lineage>
</organism>
<name>A0AC34QT92_9BILA</name>
<proteinExistence type="predicted"/>
<sequence length="389" mass="43617">MADQNNPPPITAAIPPGAPGNSIYQQPTSSEASQLSSVSQTDIPPSLSDTTWSPDLQSLARKQESRSQTVTINMTRGMTSIDVVISENMVISSIKPNSCVLFDLIIGDQVIHINGKTPNNPEEAYEMIEEARPRFQMLVNRPGNIFPIPQMRASKISLKRYPDYSYFVVNIEKMGKIHLGLGIRDFNGKVFVNRTDENSLAAFNFLVGDSILDVNGEKVQNIVQVQKKVVESLKKHGSASCVVERPVSLSALHNTRVLTNFFFKNEIDPEMPKDVIGIAQREIVRFRANATNNTLKSVLRKPKGNTRNSMTETSEAGNQERKSKRRKKRRNKKNEPKNVVFDGVKTHEIMSDVPNPAFLTKLKKNQVLASAMTFCPNFLRESFRRMAEQ</sequence>
<evidence type="ECO:0000313" key="1">
    <source>
        <dbReference type="Proteomes" id="UP000887576"/>
    </source>
</evidence>